<dbReference type="Gene3D" id="2.60.120.10">
    <property type="entry name" value="Jelly Rolls"/>
    <property type="match status" value="1"/>
</dbReference>
<dbReference type="Proteomes" id="UP000253961">
    <property type="component" value="Unassembled WGS sequence"/>
</dbReference>
<gene>
    <name evidence="1" type="ORF">DU508_04535</name>
</gene>
<dbReference type="SUPFAM" id="SSF51206">
    <property type="entry name" value="cAMP-binding domain-like"/>
    <property type="match status" value="1"/>
</dbReference>
<dbReference type="RefSeq" id="WP_115401625.1">
    <property type="nucleotide sequence ID" value="NZ_QPKV01000002.1"/>
</dbReference>
<comment type="caution">
    <text evidence="1">The sequence shown here is derived from an EMBL/GenBank/DDBJ whole genome shotgun (WGS) entry which is preliminary data.</text>
</comment>
<dbReference type="InterPro" id="IPR018490">
    <property type="entry name" value="cNMP-bd_dom_sf"/>
</dbReference>
<evidence type="ECO:0000313" key="1">
    <source>
        <dbReference type="EMBL" id="RDC58214.1"/>
    </source>
</evidence>
<proteinExistence type="predicted"/>
<dbReference type="InterPro" id="IPR014710">
    <property type="entry name" value="RmlC-like_jellyroll"/>
</dbReference>
<sequence length="189" mass="22294">MKEFIDYILQFGNLNQQQIDFISKRADELALRKDDYYWEAGKMVKQIGFITDGVLRVYYYTNKGEENTRYFIDENHLILDGHNTETNYTPSEYLQAITDCKLVVFSRKDWKEISDTIVGWDNIIQKITAKHHHEKLERRSQLVSQDAATRYLEFMEKYPALVNRVSLSHIASYLGITPSSLSRIRKNTR</sequence>
<dbReference type="EMBL" id="QPKV01000002">
    <property type="protein sequence ID" value="RDC58214.1"/>
    <property type="molecule type" value="Genomic_DNA"/>
</dbReference>
<dbReference type="AlphaFoldDB" id="A0A369Q0E2"/>
<accession>A0A369Q0E2</accession>
<dbReference type="OrthoDB" id="758145at2"/>
<evidence type="ECO:0000313" key="2">
    <source>
        <dbReference type="Proteomes" id="UP000253961"/>
    </source>
</evidence>
<protein>
    <submittedName>
        <fullName evidence="1">Crp/Fnr family transcriptional regulator</fullName>
    </submittedName>
</protein>
<reference evidence="1 2" key="1">
    <citation type="submission" date="2018-07" db="EMBL/GenBank/DDBJ databases">
        <title>Pedobacter sp. nov., isolated from soil.</title>
        <authorList>
            <person name="Zhou L.Y."/>
            <person name="Du Z.J."/>
        </authorList>
    </citation>
    <scope>NUCLEOTIDE SEQUENCE [LARGE SCALE GENOMIC DNA]</scope>
    <source>
        <strain evidence="1 2">JDX94</strain>
    </source>
</reference>
<organism evidence="1 2">
    <name type="scientific">Pedobacter chinensis</name>
    <dbReference type="NCBI Taxonomy" id="2282421"/>
    <lineage>
        <taxon>Bacteria</taxon>
        <taxon>Pseudomonadati</taxon>
        <taxon>Bacteroidota</taxon>
        <taxon>Sphingobacteriia</taxon>
        <taxon>Sphingobacteriales</taxon>
        <taxon>Sphingobacteriaceae</taxon>
        <taxon>Pedobacter</taxon>
    </lineage>
</organism>
<name>A0A369Q0E2_9SPHI</name>
<keyword evidence="2" id="KW-1185">Reference proteome</keyword>